<dbReference type="Pfam" id="PF13638">
    <property type="entry name" value="PIN_4"/>
    <property type="match status" value="1"/>
</dbReference>
<dbReference type="InterPro" id="IPR049014">
    <property type="entry name" value="SWT1_C"/>
</dbReference>
<dbReference type="PANTHER" id="PTHR16161:SF0">
    <property type="entry name" value="TRANSCRIPTIONAL PROTEIN SWT1"/>
    <property type="match status" value="1"/>
</dbReference>
<keyword evidence="3" id="KW-1185">Reference proteome</keyword>
<dbReference type="SUPFAM" id="SSF88723">
    <property type="entry name" value="PIN domain-like"/>
    <property type="match status" value="1"/>
</dbReference>
<dbReference type="GO" id="GO:0005634">
    <property type="term" value="C:nucleus"/>
    <property type="evidence" value="ECO:0007669"/>
    <property type="project" value="TreeGrafter"/>
</dbReference>
<dbReference type="SMART" id="SM00670">
    <property type="entry name" value="PINc"/>
    <property type="match status" value="1"/>
</dbReference>
<dbReference type="Gene3D" id="3.40.50.1010">
    <property type="entry name" value="5'-nuclease"/>
    <property type="match status" value="1"/>
</dbReference>
<sequence>MDINDERLNDITNYVVDLRNNDVFIPTDLSSENELPNNNNGNTTRTAYLVVDTNFILSHLSLLDDLERLLHTKYMGTYQIVIPKQVVHELDGLKDADRTIDSRHSISRLARSAIDWCYLHFHESMPTVTGQRLHERIDKNALKDNAILDCCLYFQNVENGGGNMVVLLSNDKNLCVKALVNNVLTISYRLGMTADLIANNVVSELNNNYNFDDSSNQMPPEGQFNSNDSNVLMNNDDMDVEPIYIQENTIDLVPDGQDTSTPNSTSSPYFFHETSEEIFSQVTTLTLEAIKYAVESIFEDDIEMVGYDDSKMRTLLDAARCIVKMGLSTFSEFFDRRRFNPMKMLQDRGQMQIYVNVPKDVPSLKTFVAFWTDFLEGIYANRGQSQKAALSQIINHWQGLIKRL</sequence>
<dbReference type="GeneID" id="30176496"/>
<feature type="domain" description="PIN" evidence="1">
    <location>
        <begin position="47"/>
        <end position="176"/>
    </location>
</feature>
<dbReference type="CDD" id="cd18727">
    <property type="entry name" value="PIN_Swt1-like"/>
    <property type="match status" value="1"/>
</dbReference>
<organism evidence="2 3">
    <name type="scientific">Pichia membranifaciens NRRL Y-2026</name>
    <dbReference type="NCBI Taxonomy" id="763406"/>
    <lineage>
        <taxon>Eukaryota</taxon>
        <taxon>Fungi</taxon>
        <taxon>Dikarya</taxon>
        <taxon>Ascomycota</taxon>
        <taxon>Saccharomycotina</taxon>
        <taxon>Pichiomycetes</taxon>
        <taxon>Pichiales</taxon>
        <taxon>Pichiaceae</taxon>
        <taxon>Pichia</taxon>
    </lineage>
</organism>
<reference evidence="2 3" key="1">
    <citation type="journal article" date="2016" name="Proc. Natl. Acad. Sci. U.S.A.">
        <title>Comparative genomics of biotechnologically important yeasts.</title>
        <authorList>
            <person name="Riley R."/>
            <person name="Haridas S."/>
            <person name="Wolfe K.H."/>
            <person name="Lopes M.R."/>
            <person name="Hittinger C.T."/>
            <person name="Goeker M."/>
            <person name="Salamov A.A."/>
            <person name="Wisecaver J.H."/>
            <person name="Long T.M."/>
            <person name="Calvey C.H."/>
            <person name="Aerts A.L."/>
            <person name="Barry K.W."/>
            <person name="Choi C."/>
            <person name="Clum A."/>
            <person name="Coughlan A.Y."/>
            <person name="Deshpande S."/>
            <person name="Douglass A.P."/>
            <person name="Hanson S.J."/>
            <person name="Klenk H.-P."/>
            <person name="LaButti K.M."/>
            <person name="Lapidus A."/>
            <person name="Lindquist E.A."/>
            <person name="Lipzen A.M."/>
            <person name="Meier-Kolthoff J.P."/>
            <person name="Ohm R.A."/>
            <person name="Otillar R.P."/>
            <person name="Pangilinan J.L."/>
            <person name="Peng Y."/>
            <person name="Rokas A."/>
            <person name="Rosa C.A."/>
            <person name="Scheuner C."/>
            <person name="Sibirny A.A."/>
            <person name="Slot J.C."/>
            <person name="Stielow J.B."/>
            <person name="Sun H."/>
            <person name="Kurtzman C.P."/>
            <person name="Blackwell M."/>
            <person name="Grigoriev I.V."/>
            <person name="Jeffries T.W."/>
        </authorList>
    </citation>
    <scope>NUCLEOTIDE SEQUENCE [LARGE SCALE GENOMIC DNA]</scope>
    <source>
        <strain evidence="2 3">NRRL Y-2026</strain>
    </source>
</reference>
<dbReference type="OrthoDB" id="2017974at2759"/>
<dbReference type="InterPro" id="IPR002716">
    <property type="entry name" value="PIN_dom"/>
</dbReference>
<dbReference type="AlphaFoldDB" id="A0A1E3NK68"/>
<name>A0A1E3NK68_9ASCO</name>
<dbReference type="RefSeq" id="XP_019017632.1">
    <property type="nucleotide sequence ID" value="XM_019159809.1"/>
</dbReference>
<protein>
    <recommendedName>
        <fullName evidence="1">PIN domain-containing protein</fullName>
    </recommendedName>
</protein>
<proteinExistence type="predicted"/>
<dbReference type="GO" id="GO:0004540">
    <property type="term" value="F:RNA nuclease activity"/>
    <property type="evidence" value="ECO:0007669"/>
    <property type="project" value="UniProtKB-ARBA"/>
</dbReference>
<evidence type="ECO:0000313" key="2">
    <source>
        <dbReference type="EMBL" id="ODQ46519.1"/>
    </source>
</evidence>
<dbReference type="Pfam" id="PF21693">
    <property type="entry name" value="SWT1_3rd"/>
    <property type="match status" value="1"/>
</dbReference>
<dbReference type="InterPro" id="IPR029060">
    <property type="entry name" value="PIN-like_dom_sf"/>
</dbReference>
<accession>A0A1E3NK68</accession>
<dbReference type="EMBL" id="KV454003">
    <property type="protein sequence ID" value="ODQ46519.1"/>
    <property type="molecule type" value="Genomic_DNA"/>
</dbReference>
<evidence type="ECO:0000259" key="1">
    <source>
        <dbReference type="SMART" id="SM00670"/>
    </source>
</evidence>
<dbReference type="Proteomes" id="UP000094455">
    <property type="component" value="Unassembled WGS sequence"/>
</dbReference>
<dbReference type="STRING" id="763406.A0A1E3NK68"/>
<evidence type="ECO:0000313" key="3">
    <source>
        <dbReference type="Proteomes" id="UP000094455"/>
    </source>
</evidence>
<dbReference type="InterPro" id="IPR052626">
    <property type="entry name" value="SWT1_Regulator"/>
</dbReference>
<dbReference type="PANTHER" id="PTHR16161">
    <property type="entry name" value="TRANSCRIPTIONAL PROTEIN SWT1"/>
    <property type="match status" value="1"/>
</dbReference>
<gene>
    <name evidence="2" type="ORF">PICMEDRAFT_11513</name>
</gene>